<comment type="subcellular location">
    <subcellularLocation>
        <location evidence="2">Membrane</location>
    </subcellularLocation>
</comment>
<keyword evidence="19" id="KW-0472">Membrane</keyword>
<dbReference type="PANTHER" id="PTHR41523:SF8">
    <property type="entry name" value="ETHYLENE RESPONSE SENSOR PROTEIN"/>
    <property type="match status" value="1"/>
</dbReference>
<protein>
    <recommendedName>
        <fullName evidence="3">histidine kinase</fullName>
        <ecNumber evidence="3">2.7.13.3</ecNumber>
    </recommendedName>
</protein>
<evidence type="ECO:0000256" key="12">
    <source>
        <dbReference type="ARBA" id="ARBA00022777"/>
    </source>
</evidence>
<reference evidence="23 24" key="1">
    <citation type="submission" date="2019-03" db="EMBL/GenBank/DDBJ databases">
        <title>Roseomonas sp. a novel Roseomonas species isolated from Sea whip Gorgonian.</title>
        <authorList>
            <person name="Li F."/>
            <person name="Pan X."/>
            <person name="Huang S."/>
            <person name="Li Z."/>
            <person name="Meng B."/>
        </authorList>
    </citation>
    <scope>NUCLEOTIDE SEQUENCE [LARGE SCALE GENOMIC DNA]</scope>
    <source>
        <strain evidence="23 24">M0104</strain>
    </source>
</reference>
<keyword evidence="10" id="KW-0677">Repeat</keyword>
<dbReference type="Pfam" id="PF07536">
    <property type="entry name" value="HWE_HK"/>
    <property type="match status" value="1"/>
</dbReference>
<dbReference type="Gene3D" id="3.40.50.2300">
    <property type="match status" value="1"/>
</dbReference>
<evidence type="ECO:0000256" key="1">
    <source>
        <dbReference type="ARBA" id="ARBA00000085"/>
    </source>
</evidence>
<keyword evidence="5 17" id="KW-0597">Phosphoprotein</keyword>
<evidence type="ECO:0000256" key="19">
    <source>
        <dbReference type="SAM" id="Phobius"/>
    </source>
</evidence>
<dbReference type="InterPro" id="IPR011006">
    <property type="entry name" value="CheY-like_superfamily"/>
</dbReference>
<keyword evidence="19" id="KW-0812">Transmembrane</keyword>
<dbReference type="GO" id="GO:0016020">
    <property type="term" value="C:membrane"/>
    <property type="evidence" value="ECO:0007669"/>
    <property type="project" value="UniProtKB-SubCell"/>
</dbReference>
<dbReference type="InterPro" id="IPR035965">
    <property type="entry name" value="PAS-like_dom_sf"/>
</dbReference>
<evidence type="ECO:0000256" key="6">
    <source>
        <dbReference type="ARBA" id="ARBA00022606"/>
    </source>
</evidence>
<dbReference type="CDD" id="cd18773">
    <property type="entry name" value="PDC1_HK_sensor"/>
    <property type="match status" value="1"/>
</dbReference>
<keyword evidence="4" id="KW-0600">Photoreceptor protein</keyword>
<feature type="modified residue" description="4-aspartylphosphate" evidence="17">
    <location>
        <position position="801"/>
    </location>
</feature>
<dbReference type="PROSITE" id="PS50110">
    <property type="entry name" value="RESPONSE_REGULATORY"/>
    <property type="match status" value="1"/>
</dbReference>
<dbReference type="GO" id="GO:0004673">
    <property type="term" value="F:protein histidine kinase activity"/>
    <property type="evidence" value="ECO:0007669"/>
    <property type="project" value="UniProtKB-EC"/>
</dbReference>
<organism evidence="23 24">
    <name type="scientific">Teichococcus coralli</name>
    <dbReference type="NCBI Taxonomy" id="2545983"/>
    <lineage>
        <taxon>Bacteria</taxon>
        <taxon>Pseudomonadati</taxon>
        <taxon>Pseudomonadota</taxon>
        <taxon>Alphaproteobacteria</taxon>
        <taxon>Acetobacterales</taxon>
        <taxon>Roseomonadaceae</taxon>
        <taxon>Roseomonas</taxon>
    </lineage>
</organism>
<dbReference type="PANTHER" id="PTHR41523">
    <property type="entry name" value="TWO-COMPONENT SYSTEM SENSOR PROTEIN"/>
    <property type="match status" value="1"/>
</dbReference>
<evidence type="ECO:0000313" key="24">
    <source>
        <dbReference type="Proteomes" id="UP000460715"/>
    </source>
</evidence>
<dbReference type="SMART" id="SM00304">
    <property type="entry name" value="HAMP"/>
    <property type="match status" value="1"/>
</dbReference>
<dbReference type="GO" id="GO:0000160">
    <property type="term" value="P:phosphorelay signal transduction system"/>
    <property type="evidence" value="ECO:0007669"/>
    <property type="project" value="InterPro"/>
</dbReference>
<keyword evidence="12" id="KW-0418">Kinase</keyword>
<keyword evidence="6" id="KW-0716">Sensory transduction</keyword>
<evidence type="ECO:0000256" key="2">
    <source>
        <dbReference type="ARBA" id="ARBA00004370"/>
    </source>
</evidence>
<dbReference type="EC" id="2.7.13.3" evidence="3"/>
<dbReference type="InterPro" id="IPR036890">
    <property type="entry name" value="HATPase_C_sf"/>
</dbReference>
<comment type="catalytic activity">
    <reaction evidence="1">
        <text>ATP + protein L-histidine = ADP + protein N-phospho-L-histidine.</text>
        <dbReference type="EC" id="2.7.13.3"/>
    </reaction>
</comment>
<dbReference type="InterPro" id="IPR001789">
    <property type="entry name" value="Sig_transdc_resp-reg_receiver"/>
</dbReference>
<keyword evidence="7" id="KW-0285">Flavoprotein</keyword>
<accession>A0A845BB57</accession>
<gene>
    <name evidence="23" type="ORF">E0493_15885</name>
</gene>
<dbReference type="CDD" id="cd18774">
    <property type="entry name" value="PDC2_HK_sensor"/>
    <property type="match status" value="1"/>
</dbReference>
<evidence type="ECO:0000256" key="9">
    <source>
        <dbReference type="ARBA" id="ARBA00022679"/>
    </source>
</evidence>
<evidence type="ECO:0000256" key="11">
    <source>
        <dbReference type="ARBA" id="ARBA00022741"/>
    </source>
</evidence>
<dbReference type="SMART" id="SM00091">
    <property type="entry name" value="PAS"/>
    <property type="match status" value="1"/>
</dbReference>
<keyword evidence="16" id="KW-0675">Receptor</keyword>
<dbReference type="Pfam" id="PF08448">
    <property type="entry name" value="PAS_4"/>
    <property type="match status" value="1"/>
</dbReference>
<dbReference type="SMART" id="SM00448">
    <property type="entry name" value="REC"/>
    <property type="match status" value="1"/>
</dbReference>
<dbReference type="PROSITE" id="PS50113">
    <property type="entry name" value="PAC"/>
    <property type="match status" value="1"/>
</dbReference>
<feature type="region of interest" description="Disordered" evidence="18">
    <location>
        <begin position="869"/>
        <end position="897"/>
    </location>
</feature>
<keyword evidence="13" id="KW-0067">ATP-binding</keyword>
<evidence type="ECO:0000256" key="10">
    <source>
        <dbReference type="ARBA" id="ARBA00022737"/>
    </source>
</evidence>
<evidence type="ECO:0000259" key="22">
    <source>
        <dbReference type="PROSITE" id="PS50885"/>
    </source>
</evidence>
<evidence type="ECO:0000259" key="20">
    <source>
        <dbReference type="PROSITE" id="PS50110"/>
    </source>
</evidence>
<dbReference type="InterPro" id="IPR003660">
    <property type="entry name" value="HAMP_dom"/>
</dbReference>
<dbReference type="InterPro" id="IPR013656">
    <property type="entry name" value="PAS_4"/>
</dbReference>
<dbReference type="GO" id="GO:0005524">
    <property type="term" value="F:ATP binding"/>
    <property type="evidence" value="ECO:0007669"/>
    <property type="project" value="UniProtKB-KW"/>
</dbReference>
<dbReference type="Gene3D" id="3.30.565.10">
    <property type="entry name" value="Histidine kinase-like ATPase, C-terminal domain"/>
    <property type="match status" value="1"/>
</dbReference>
<keyword evidence="24" id="KW-1185">Reference proteome</keyword>
<evidence type="ECO:0000256" key="4">
    <source>
        <dbReference type="ARBA" id="ARBA00022543"/>
    </source>
</evidence>
<dbReference type="Gene3D" id="3.30.450.20">
    <property type="entry name" value="PAS domain"/>
    <property type="match status" value="2"/>
</dbReference>
<evidence type="ECO:0000256" key="14">
    <source>
        <dbReference type="ARBA" id="ARBA00022991"/>
    </source>
</evidence>
<evidence type="ECO:0000256" key="17">
    <source>
        <dbReference type="PROSITE-ProRule" id="PRU00169"/>
    </source>
</evidence>
<dbReference type="PROSITE" id="PS50885">
    <property type="entry name" value="HAMP"/>
    <property type="match status" value="1"/>
</dbReference>
<dbReference type="SMART" id="SM00911">
    <property type="entry name" value="HWE_HK"/>
    <property type="match status" value="1"/>
</dbReference>
<feature type="domain" description="HAMP" evidence="22">
    <location>
        <begin position="328"/>
        <end position="381"/>
    </location>
</feature>
<dbReference type="AlphaFoldDB" id="A0A845BB57"/>
<dbReference type="InterPro" id="IPR001610">
    <property type="entry name" value="PAC"/>
</dbReference>
<keyword evidence="8" id="KW-0288">FMN</keyword>
<dbReference type="InterPro" id="IPR000700">
    <property type="entry name" value="PAS-assoc_C"/>
</dbReference>
<dbReference type="SUPFAM" id="SSF55785">
    <property type="entry name" value="PYP-like sensor domain (PAS domain)"/>
    <property type="match status" value="1"/>
</dbReference>
<evidence type="ECO:0000256" key="18">
    <source>
        <dbReference type="SAM" id="MobiDB-lite"/>
    </source>
</evidence>
<evidence type="ECO:0000256" key="5">
    <source>
        <dbReference type="ARBA" id="ARBA00022553"/>
    </source>
</evidence>
<evidence type="ECO:0000256" key="16">
    <source>
        <dbReference type="ARBA" id="ARBA00023170"/>
    </source>
</evidence>
<keyword evidence="19" id="KW-1133">Transmembrane helix</keyword>
<evidence type="ECO:0000313" key="23">
    <source>
        <dbReference type="EMBL" id="MXP64833.1"/>
    </source>
</evidence>
<dbReference type="InterPro" id="IPR011102">
    <property type="entry name" value="Sig_transdc_His_kinase_HWE"/>
</dbReference>
<sequence length="897" mass="94567">MRIREGLEGARLRLRRAVQRPRGLRMHLLVFALALLVPALVGGGLTAWQLGRTYRDTAEAGLQGAARAMATAVDRELDVVATAVSTLAGSPDIRSALLAIDQPDINYTLADLHAQMRAVGEAFGGWVVLVRPDGTQLFNTLLAPGTPLPRARGFPWISRAMETGQVVLSDLFTGGVAQRPILAAFAPIFSPGGGAQRELILILAFDPARLADLLAEASEGSVAGLIEVQHGRFVARSAAHAAAVGNDAPAWLAKAVQGRRSGVARGPSLDGTEVVAAYQRLKRVPWAAMVTLPAAAYDAAWGKPLIVLLLAAVALLAAALVLAALLARRLLRPVQGLAREAQAVAAGQPTPPVLPSSPVTEFEALRTALGRAAEGMRARAAAEGRAAAAEEAAAALRTERDRARLYFDVAGAMLVVLDADGTVRGINRRGLEVLGLASEEEALGRNWHDTFVPERLRQPARDVLQALAASHGAWEDTHENRLLRADGEERLIAWRNAVLNDAAGRLLAVVGSGEDITDRRAVEEQQNLLMRELDHRAKNVLAVVQSIVRLTRAERPADFAAAVDGRVRALGRAHTLLARTNWGGSDLGAVIEAELAPYVARRRASFVGPAVRLAPEAVQPLSMILHELATNAAKHGALSRPGGRVGISWSPQPEGGLRLEWMEAGGPPVPPAGARQRGFGSRLIEATALQLGGHVQFDWQPSGLSCQLLIAADRVALQTLASPAGVAKGEPAEGDEQRAPARLEGCRVLVAEDETPVALELEDTLRQLGCTVIGPAATLGEALRLAEQEIRAGGLDAAVLDVNLHGQAAFPVADLLVRHGLPVLFASGYHELPGGWAMGGGQGQTARLHKPLARGALAAALQRLLTGSGDAPGALRHEVRPSSGKRRRTCRSGPSGS</sequence>
<dbReference type="GO" id="GO:0009881">
    <property type="term" value="F:photoreceptor activity"/>
    <property type="evidence" value="ECO:0007669"/>
    <property type="project" value="UniProtKB-KW"/>
</dbReference>
<dbReference type="EMBL" id="SNVJ01000015">
    <property type="protein sequence ID" value="MXP64833.1"/>
    <property type="molecule type" value="Genomic_DNA"/>
</dbReference>
<keyword evidence="11" id="KW-0547">Nucleotide-binding</keyword>
<evidence type="ECO:0000259" key="21">
    <source>
        <dbReference type="PROSITE" id="PS50113"/>
    </source>
</evidence>
<keyword evidence="14" id="KW-0157">Chromophore</keyword>
<evidence type="ECO:0000256" key="7">
    <source>
        <dbReference type="ARBA" id="ARBA00022630"/>
    </source>
</evidence>
<dbReference type="Gene3D" id="6.10.340.10">
    <property type="match status" value="1"/>
</dbReference>
<dbReference type="NCBIfam" id="TIGR00229">
    <property type="entry name" value="sensory_box"/>
    <property type="match status" value="1"/>
</dbReference>
<evidence type="ECO:0000256" key="3">
    <source>
        <dbReference type="ARBA" id="ARBA00012438"/>
    </source>
</evidence>
<feature type="domain" description="Response regulatory" evidence="20">
    <location>
        <begin position="747"/>
        <end position="865"/>
    </location>
</feature>
<evidence type="ECO:0000256" key="8">
    <source>
        <dbReference type="ARBA" id="ARBA00022643"/>
    </source>
</evidence>
<feature type="domain" description="PAC" evidence="21">
    <location>
        <begin position="476"/>
        <end position="528"/>
    </location>
</feature>
<keyword evidence="9" id="KW-0808">Transferase</keyword>
<dbReference type="SUPFAM" id="SSF52172">
    <property type="entry name" value="CheY-like"/>
    <property type="match status" value="1"/>
</dbReference>
<dbReference type="CDD" id="cd00130">
    <property type="entry name" value="PAS"/>
    <property type="match status" value="1"/>
</dbReference>
<evidence type="ECO:0000256" key="13">
    <source>
        <dbReference type="ARBA" id="ARBA00022840"/>
    </source>
</evidence>
<evidence type="ECO:0000256" key="15">
    <source>
        <dbReference type="ARBA" id="ARBA00023026"/>
    </source>
</evidence>
<dbReference type="Proteomes" id="UP000460715">
    <property type="component" value="Unassembled WGS sequence"/>
</dbReference>
<comment type="caution">
    <text evidence="23">The sequence shown here is derived from an EMBL/GenBank/DDBJ whole genome shotgun (WGS) entry which is preliminary data.</text>
</comment>
<name>A0A845BB57_9PROT</name>
<keyword evidence="15" id="KW-0843">Virulence</keyword>
<feature type="transmembrane region" description="Helical" evidence="19">
    <location>
        <begin position="305"/>
        <end position="327"/>
    </location>
</feature>
<dbReference type="InterPro" id="IPR000014">
    <property type="entry name" value="PAS"/>
</dbReference>
<dbReference type="SMART" id="SM00086">
    <property type="entry name" value="PAC"/>
    <property type="match status" value="1"/>
</dbReference>
<proteinExistence type="predicted"/>